<dbReference type="GO" id="GO:0016787">
    <property type="term" value="F:hydrolase activity"/>
    <property type="evidence" value="ECO:0007669"/>
    <property type="project" value="UniProtKB-KW"/>
</dbReference>
<dbReference type="PANTHER" id="PTHR43046:SF2">
    <property type="entry name" value="8-OXO-DGTP DIPHOSPHATASE-RELATED"/>
    <property type="match status" value="1"/>
</dbReference>
<feature type="domain" description="Nudix hydrolase" evidence="6">
    <location>
        <begin position="23"/>
        <end position="155"/>
    </location>
</feature>
<comment type="similarity">
    <text evidence="2 4">Belongs to the Nudix hydrolase family.</text>
</comment>
<evidence type="ECO:0000256" key="2">
    <source>
        <dbReference type="ARBA" id="ARBA00005582"/>
    </source>
</evidence>
<accession>A0A6N7RM01</accession>
<sequence length="168" mass="18501">MQGCSAMGANGAMARPSEPVEGPKVRATGLFVQDDAILLVKQVLRERSRWNLPGGGLEVGETLGQCLVREMGEETGLRIEIGELLYVCDRFKELHAHVLDISFLVTCPGGDVRMRSGVHTGDEHLDAVRMVPLDRLEQHGFSSKFVKLVREGFPGKGSYQGDFHEFYG</sequence>
<organism evidence="7 8">
    <name type="scientific">Eggerthella guodeyinii</name>
    <dbReference type="NCBI Taxonomy" id="2690837"/>
    <lineage>
        <taxon>Bacteria</taxon>
        <taxon>Bacillati</taxon>
        <taxon>Actinomycetota</taxon>
        <taxon>Coriobacteriia</taxon>
        <taxon>Eggerthellales</taxon>
        <taxon>Eggerthellaceae</taxon>
        <taxon>Eggerthella</taxon>
    </lineage>
</organism>
<dbReference type="PROSITE" id="PS00893">
    <property type="entry name" value="NUDIX_BOX"/>
    <property type="match status" value="1"/>
</dbReference>
<keyword evidence="3 4" id="KW-0378">Hydrolase</keyword>
<keyword evidence="8" id="KW-1185">Reference proteome</keyword>
<evidence type="ECO:0000256" key="4">
    <source>
        <dbReference type="RuleBase" id="RU003476"/>
    </source>
</evidence>
<evidence type="ECO:0000313" key="7">
    <source>
        <dbReference type="EMBL" id="MRX81870.1"/>
    </source>
</evidence>
<dbReference type="Gene3D" id="3.90.79.10">
    <property type="entry name" value="Nucleoside Triphosphate Pyrophosphohydrolase"/>
    <property type="match status" value="1"/>
</dbReference>
<evidence type="ECO:0000259" key="6">
    <source>
        <dbReference type="PROSITE" id="PS51462"/>
    </source>
</evidence>
<protein>
    <submittedName>
        <fullName evidence="7">NUDIX domain-containing protein</fullName>
    </submittedName>
</protein>
<dbReference type="InterPro" id="IPR000086">
    <property type="entry name" value="NUDIX_hydrolase_dom"/>
</dbReference>
<dbReference type="InterPro" id="IPR020084">
    <property type="entry name" value="NUDIX_hydrolase_CS"/>
</dbReference>
<name>A0A6N7RM01_9ACTN</name>
<comment type="caution">
    <text evidence="7">The sequence shown here is derived from an EMBL/GenBank/DDBJ whole genome shotgun (WGS) entry which is preliminary data.</text>
</comment>
<dbReference type="Pfam" id="PF00293">
    <property type="entry name" value="NUDIX"/>
    <property type="match status" value="1"/>
</dbReference>
<dbReference type="AlphaFoldDB" id="A0A6N7RM01"/>
<evidence type="ECO:0000313" key="8">
    <source>
        <dbReference type="Proteomes" id="UP000438093"/>
    </source>
</evidence>
<dbReference type="EMBL" id="VTFY01000002">
    <property type="protein sequence ID" value="MRX81870.1"/>
    <property type="molecule type" value="Genomic_DNA"/>
</dbReference>
<dbReference type="PANTHER" id="PTHR43046">
    <property type="entry name" value="GDP-MANNOSE MANNOSYL HYDROLASE"/>
    <property type="match status" value="1"/>
</dbReference>
<dbReference type="InterPro" id="IPR015797">
    <property type="entry name" value="NUDIX_hydrolase-like_dom_sf"/>
</dbReference>
<evidence type="ECO:0000256" key="5">
    <source>
        <dbReference type="SAM" id="MobiDB-lite"/>
    </source>
</evidence>
<comment type="cofactor">
    <cofactor evidence="1">
        <name>Mg(2+)</name>
        <dbReference type="ChEBI" id="CHEBI:18420"/>
    </cofactor>
</comment>
<dbReference type="Proteomes" id="UP000438093">
    <property type="component" value="Unassembled WGS sequence"/>
</dbReference>
<reference evidence="8" key="1">
    <citation type="submission" date="2019-08" db="EMBL/GenBank/DDBJ databases">
        <title>Arthrobacter sp. nov., isolated from plateau pika and Tibetan wild ass.</title>
        <authorList>
            <person name="Ge Y."/>
        </authorList>
    </citation>
    <scope>NUCLEOTIDE SEQUENCE [LARGE SCALE GENOMIC DNA]</scope>
    <source>
        <strain evidence="8">HF-4214</strain>
    </source>
</reference>
<gene>
    <name evidence="7" type="ORF">GJG86_05125</name>
</gene>
<evidence type="ECO:0000256" key="3">
    <source>
        <dbReference type="ARBA" id="ARBA00022801"/>
    </source>
</evidence>
<proteinExistence type="inferred from homology"/>
<dbReference type="PRINTS" id="PR00502">
    <property type="entry name" value="NUDIXFAMILY"/>
</dbReference>
<feature type="region of interest" description="Disordered" evidence="5">
    <location>
        <begin position="1"/>
        <end position="21"/>
    </location>
</feature>
<evidence type="ECO:0000256" key="1">
    <source>
        <dbReference type="ARBA" id="ARBA00001946"/>
    </source>
</evidence>
<dbReference type="InterPro" id="IPR020476">
    <property type="entry name" value="Nudix_hydrolase"/>
</dbReference>
<dbReference type="PROSITE" id="PS51462">
    <property type="entry name" value="NUDIX"/>
    <property type="match status" value="1"/>
</dbReference>
<dbReference type="SUPFAM" id="SSF55811">
    <property type="entry name" value="Nudix"/>
    <property type="match status" value="1"/>
</dbReference>